<evidence type="ECO:0000313" key="2">
    <source>
        <dbReference type="Proteomes" id="UP000246991"/>
    </source>
</evidence>
<dbReference type="Proteomes" id="UP000246991">
    <property type="component" value="Unassembled WGS sequence"/>
</dbReference>
<sequence>MQGLYDEMWGKQLQVIKDHIFSIPYPGDGFRLGYKADLKELGDEAFPDLECTKGKAGKVFKVLKVSNSHHIKTNANYLFYLPEDQKKGLWILTDKELTDTRWTKSHAWFVVLAASLVKAKASNQWKKDRNVALHYMDNWGWDEIVAAFTY</sequence>
<evidence type="ECO:0000313" key="1">
    <source>
        <dbReference type="EMBL" id="PWW79778.1"/>
    </source>
</evidence>
<organism evidence="1 2">
    <name type="scientific">Tuber magnatum</name>
    <name type="common">white Piedmont truffle</name>
    <dbReference type="NCBI Taxonomy" id="42249"/>
    <lineage>
        <taxon>Eukaryota</taxon>
        <taxon>Fungi</taxon>
        <taxon>Dikarya</taxon>
        <taxon>Ascomycota</taxon>
        <taxon>Pezizomycotina</taxon>
        <taxon>Pezizomycetes</taxon>
        <taxon>Pezizales</taxon>
        <taxon>Tuberaceae</taxon>
        <taxon>Tuber</taxon>
    </lineage>
</organism>
<keyword evidence="2" id="KW-1185">Reference proteome</keyword>
<accession>A0A317SZ95</accession>
<dbReference type="OrthoDB" id="5431120at2759"/>
<gene>
    <name evidence="1" type="ORF">C7212DRAFT_340500</name>
</gene>
<protein>
    <submittedName>
        <fullName evidence="1">Uncharacterized protein</fullName>
    </submittedName>
</protein>
<reference evidence="1 2" key="1">
    <citation type="submission" date="2018-03" db="EMBL/GenBank/DDBJ databases">
        <title>Genomes of Pezizomycetes fungi and the evolution of truffles.</title>
        <authorList>
            <person name="Murat C."/>
            <person name="Payen T."/>
            <person name="Noel B."/>
            <person name="Kuo A."/>
            <person name="Martin F.M."/>
        </authorList>
    </citation>
    <scope>NUCLEOTIDE SEQUENCE [LARGE SCALE GENOMIC DNA]</scope>
    <source>
        <strain evidence="1">091103-1</strain>
    </source>
</reference>
<name>A0A317SZ95_9PEZI</name>
<dbReference type="EMBL" id="PYWC01000006">
    <property type="protein sequence ID" value="PWW79778.1"/>
    <property type="molecule type" value="Genomic_DNA"/>
</dbReference>
<proteinExistence type="predicted"/>
<dbReference type="AlphaFoldDB" id="A0A317SZ95"/>
<comment type="caution">
    <text evidence="1">The sequence shown here is derived from an EMBL/GenBank/DDBJ whole genome shotgun (WGS) entry which is preliminary data.</text>
</comment>